<comment type="caution">
    <text evidence="1">The sequence shown here is derived from an EMBL/GenBank/DDBJ whole genome shotgun (WGS) entry which is preliminary data.</text>
</comment>
<keyword evidence="2" id="KW-1185">Reference proteome</keyword>
<sequence>MKVTLETVLERIIAVNHAWKLSREEFGQDFVATKSLRDTKSSLQATLVRDFPEDVYLKVATDSESHGETMFSVRLRKPITINDVVRVDAEHLPARIAKQIFSEHEIQKYLGN</sequence>
<evidence type="ECO:0000313" key="1">
    <source>
        <dbReference type="EMBL" id="KHD25432.1"/>
    </source>
</evidence>
<gene>
    <name evidence="1" type="ORF">NM09_06810</name>
</gene>
<proteinExistence type="predicted"/>
<accession>A0ACC4NYC0</accession>
<protein>
    <submittedName>
        <fullName evidence="1">Uncharacterized protein</fullName>
    </submittedName>
</protein>
<dbReference type="EMBL" id="JRWR01000004">
    <property type="protein sequence ID" value="KHD25432.1"/>
    <property type="molecule type" value="Genomic_DNA"/>
</dbReference>
<dbReference type="Proteomes" id="UP000030421">
    <property type="component" value="Unassembled WGS sequence"/>
</dbReference>
<evidence type="ECO:0000313" key="2">
    <source>
        <dbReference type="Proteomes" id="UP000030421"/>
    </source>
</evidence>
<organism evidence="1 2">
    <name type="scientific">Vibrio caribbeanicus</name>
    <dbReference type="NCBI Taxonomy" id="701175"/>
    <lineage>
        <taxon>Bacteria</taxon>
        <taxon>Pseudomonadati</taxon>
        <taxon>Pseudomonadota</taxon>
        <taxon>Gammaproteobacteria</taxon>
        <taxon>Vibrionales</taxon>
        <taxon>Vibrionaceae</taxon>
        <taxon>Vibrio</taxon>
    </lineage>
</organism>
<name>A0ACC4NYC0_9VIBR</name>
<reference evidence="1" key="1">
    <citation type="submission" date="2014-10" db="EMBL/GenBank/DDBJ databases">
        <title>Genome sequencing of Vibrio caribbeanicus T14.</title>
        <authorList>
            <person name="Chan K.-G."/>
            <person name="Mohamad N.I."/>
        </authorList>
    </citation>
    <scope>NUCLEOTIDE SEQUENCE</scope>
    <source>
        <strain evidence="1">T14</strain>
    </source>
</reference>